<reference evidence="5" key="1">
    <citation type="journal article" date="2019" name="Genome Biol. Evol.">
        <title>Nephromyces represents a diverse and novel lineage of the Apicomplexa that has retained apicoplasts.</title>
        <authorList>
            <person name="Munoz-Gomez S.A."/>
            <person name="Durnin K."/>
            <person name="Eme L."/>
            <person name="Paight C."/>
            <person name="Lane C.E."/>
            <person name="Saffo M.B."/>
            <person name="Slamovits C.H."/>
        </authorList>
    </citation>
    <scope>NUCLEOTIDE SEQUENCE</scope>
    <source>
        <strain evidence="5">705</strain>
    </source>
</reference>
<keyword evidence="2 4" id="KW-0689">Ribosomal protein</keyword>
<dbReference type="GO" id="GO:0003735">
    <property type="term" value="F:structural constituent of ribosome"/>
    <property type="evidence" value="ECO:0007669"/>
    <property type="project" value="InterPro"/>
</dbReference>
<protein>
    <recommendedName>
        <fullName evidence="4">Ribosomal protein</fullName>
    </recommendedName>
</protein>
<accession>A0A5C1H9M3</accession>
<dbReference type="EMBL" id="MK573210">
    <property type="protein sequence ID" value="QEM01886.1"/>
    <property type="molecule type" value="Genomic_DNA"/>
</dbReference>
<sequence>MKIRTSLKRFCSKCKIIKRKKQLVVICDIKKHKQHQKWK</sequence>
<evidence type="ECO:0000256" key="4">
    <source>
        <dbReference type="RuleBase" id="RU000570"/>
    </source>
</evidence>
<organism evidence="5">
    <name type="scientific">Nephromyces sp. ex Molgula occidentalis</name>
    <dbReference type="NCBI Taxonomy" id="2544991"/>
    <lineage>
        <taxon>Eukaryota</taxon>
        <taxon>Sar</taxon>
        <taxon>Alveolata</taxon>
        <taxon>Apicomplexa</taxon>
        <taxon>Aconoidasida</taxon>
        <taxon>Nephromycida</taxon>
        <taxon>Nephromyces</taxon>
    </lineage>
</organism>
<dbReference type="NCBIfam" id="TIGR01022">
    <property type="entry name" value="rpmJ_bact"/>
    <property type="match status" value="1"/>
</dbReference>
<evidence type="ECO:0000256" key="1">
    <source>
        <dbReference type="ARBA" id="ARBA00007645"/>
    </source>
</evidence>
<proteinExistence type="inferred from homology"/>
<dbReference type="InterPro" id="IPR035977">
    <property type="entry name" value="Ribosomal_bL36_sp"/>
</dbReference>
<dbReference type="GO" id="GO:0006412">
    <property type="term" value="P:translation"/>
    <property type="evidence" value="ECO:0007669"/>
    <property type="project" value="InterPro"/>
</dbReference>
<evidence type="ECO:0000313" key="5">
    <source>
        <dbReference type="EMBL" id="QEM01886.1"/>
    </source>
</evidence>
<dbReference type="SUPFAM" id="SSF57840">
    <property type="entry name" value="Ribosomal protein L36"/>
    <property type="match status" value="1"/>
</dbReference>
<evidence type="ECO:0000256" key="3">
    <source>
        <dbReference type="ARBA" id="ARBA00023274"/>
    </source>
</evidence>
<dbReference type="GO" id="GO:0005737">
    <property type="term" value="C:cytoplasm"/>
    <property type="evidence" value="ECO:0007669"/>
    <property type="project" value="UniProtKB-ARBA"/>
</dbReference>
<dbReference type="Pfam" id="PF00444">
    <property type="entry name" value="Ribosomal_L36"/>
    <property type="match status" value="1"/>
</dbReference>
<dbReference type="GO" id="GO:1990904">
    <property type="term" value="C:ribonucleoprotein complex"/>
    <property type="evidence" value="ECO:0007669"/>
    <property type="project" value="UniProtKB-KW"/>
</dbReference>
<keyword evidence="3 4" id="KW-0687">Ribonucleoprotein</keyword>
<dbReference type="GO" id="GO:0005840">
    <property type="term" value="C:ribosome"/>
    <property type="evidence" value="ECO:0007669"/>
    <property type="project" value="UniProtKB-KW"/>
</dbReference>
<comment type="similarity">
    <text evidence="1 4">Belongs to the bacterial ribosomal protein bL36 family.</text>
</comment>
<dbReference type="PROSITE" id="PS00828">
    <property type="entry name" value="RIBOSOMAL_L36"/>
    <property type="match status" value="1"/>
</dbReference>
<dbReference type="PANTHER" id="PTHR42888">
    <property type="entry name" value="50S RIBOSOMAL PROTEIN L36, CHLOROPLASTIC"/>
    <property type="match status" value="1"/>
</dbReference>
<dbReference type="PANTHER" id="PTHR42888:SF1">
    <property type="entry name" value="LARGE RIBOSOMAL SUBUNIT PROTEIN BL36C"/>
    <property type="match status" value="1"/>
</dbReference>
<name>A0A5C1H9M3_9APIC</name>
<dbReference type="InterPro" id="IPR000473">
    <property type="entry name" value="Ribosomal_bL36"/>
</dbReference>
<dbReference type="AlphaFoldDB" id="A0A5C1H9M3"/>
<gene>
    <name evidence="5" type="primary">rpl36</name>
</gene>
<evidence type="ECO:0000256" key="2">
    <source>
        <dbReference type="ARBA" id="ARBA00022980"/>
    </source>
</evidence>